<proteinExistence type="predicted"/>
<organism evidence="1 2">
    <name type="scientific">Parastrongyloides trichosuri</name>
    <name type="common">Possum-specific nematode worm</name>
    <dbReference type="NCBI Taxonomy" id="131310"/>
    <lineage>
        <taxon>Eukaryota</taxon>
        <taxon>Metazoa</taxon>
        <taxon>Ecdysozoa</taxon>
        <taxon>Nematoda</taxon>
        <taxon>Chromadorea</taxon>
        <taxon>Rhabditida</taxon>
        <taxon>Tylenchina</taxon>
        <taxon>Panagrolaimomorpha</taxon>
        <taxon>Strongyloidoidea</taxon>
        <taxon>Strongyloididae</taxon>
        <taxon>Parastrongyloides</taxon>
    </lineage>
</organism>
<dbReference type="WBParaSite" id="PTRK_0001704200.1">
    <property type="protein sequence ID" value="PTRK_0001704200.1"/>
    <property type="gene ID" value="PTRK_0001704200"/>
</dbReference>
<sequence>QRLRIERRGTARPGRHRALVQGLVAVGDYQIGVEGQLDAQTVAGRTGAERIVEREQPRLDLADGEARNRAGELLGKDDPARLFALGRLGPFGGGDAVGQSQSGLDAVGIARLKTLFGYNTIDDNIDVMLELLVERGGVLDGVEFAVDLQPLEALTLPLGHLLLVLALAAAHDRGQQQDALAVGQGGQLVNHLADCLAFNRQASRWRIRNAHARKQKAHIVVNFGDSADR</sequence>
<accession>A0A0N5A5Q4</accession>
<reference evidence="2" key="1">
    <citation type="submission" date="2017-02" db="UniProtKB">
        <authorList>
            <consortium name="WormBaseParasite"/>
        </authorList>
    </citation>
    <scope>IDENTIFICATION</scope>
</reference>
<name>A0A0N5A5Q4_PARTI</name>
<keyword evidence="1" id="KW-1185">Reference proteome</keyword>
<evidence type="ECO:0000313" key="1">
    <source>
        <dbReference type="Proteomes" id="UP000038045"/>
    </source>
</evidence>
<evidence type="ECO:0000313" key="2">
    <source>
        <dbReference type="WBParaSite" id="PTRK_0001704200.1"/>
    </source>
</evidence>
<protein>
    <submittedName>
        <fullName evidence="2">Myosin motor domain-containing protein</fullName>
    </submittedName>
</protein>
<dbReference type="Proteomes" id="UP000038045">
    <property type="component" value="Unplaced"/>
</dbReference>
<dbReference type="AlphaFoldDB" id="A0A0N5A5Q4"/>